<keyword evidence="1" id="KW-0732">Signal</keyword>
<gene>
    <name evidence="2" type="ORF">SAMN06296036_12780</name>
</gene>
<dbReference type="RefSeq" id="WP_132324499.1">
    <property type="nucleotide sequence ID" value="NZ_FWZT01000027.1"/>
</dbReference>
<proteinExistence type="predicted"/>
<dbReference type="EMBL" id="FWZT01000027">
    <property type="protein sequence ID" value="SMF73231.1"/>
    <property type="molecule type" value="Genomic_DNA"/>
</dbReference>
<evidence type="ECO:0000256" key="1">
    <source>
        <dbReference type="SAM" id="SignalP"/>
    </source>
</evidence>
<dbReference type="Proteomes" id="UP000192907">
    <property type="component" value="Unassembled WGS sequence"/>
</dbReference>
<feature type="signal peptide" evidence="1">
    <location>
        <begin position="1"/>
        <end position="18"/>
    </location>
</feature>
<reference evidence="3" key="1">
    <citation type="submission" date="2017-04" db="EMBL/GenBank/DDBJ databases">
        <authorList>
            <person name="Varghese N."/>
            <person name="Submissions S."/>
        </authorList>
    </citation>
    <scope>NUCLEOTIDE SEQUENCE [LARGE SCALE GENOMIC DNA]</scope>
    <source>
        <strain evidence="3">RKEM611</strain>
    </source>
</reference>
<evidence type="ECO:0000313" key="2">
    <source>
        <dbReference type="EMBL" id="SMF73231.1"/>
    </source>
</evidence>
<organism evidence="2 3">
    <name type="scientific">Pseudobacteriovorax antillogorgiicola</name>
    <dbReference type="NCBI Taxonomy" id="1513793"/>
    <lineage>
        <taxon>Bacteria</taxon>
        <taxon>Pseudomonadati</taxon>
        <taxon>Bdellovibrionota</taxon>
        <taxon>Oligoflexia</taxon>
        <taxon>Oligoflexales</taxon>
        <taxon>Pseudobacteriovoracaceae</taxon>
        <taxon>Pseudobacteriovorax</taxon>
    </lineage>
</organism>
<evidence type="ECO:0000313" key="3">
    <source>
        <dbReference type="Proteomes" id="UP000192907"/>
    </source>
</evidence>
<keyword evidence="3" id="KW-1185">Reference proteome</keyword>
<dbReference type="AlphaFoldDB" id="A0A1Y6CRX6"/>
<sequence length="121" mass="13276">MRWILLLASALISVQAYASCPFGQEDILVPSITLAPYTDVIVDQTGEFEVEQAGRELVLRHVGLSQNVRFASLVSIFRTLKVVLQDDVQYCVNSAVALPGRIIFSGGDLTIISRVGNVRQQ</sequence>
<name>A0A1Y6CRX6_9BACT</name>
<accession>A0A1Y6CRX6</accession>
<feature type="chain" id="PRO_5012011964" evidence="1">
    <location>
        <begin position="19"/>
        <end position="121"/>
    </location>
</feature>
<protein>
    <submittedName>
        <fullName evidence="2">Uncharacterized protein</fullName>
    </submittedName>
</protein>